<dbReference type="SMART" id="SM00382">
    <property type="entry name" value="AAA"/>
    <property type="match status" value="1"/>
</dbReference>
<feature type="domain" description="ABC transporter" evidence="10">
    <location>
        <begin position="364"/>
        <end position="598"/>
    </location>
</feature>
<evidence type="ECO:0000313" key="12">
    <source>
        <dbReference type="EMBL" id="KCZ73406.1"/>
    </source>
</evidence>
<feature type="domain" description="ABC transmembrane type-1" evidence="11">
    <location>
        <begin position="34"/>
        <end position="330"/>
    </location>
</feature>
<evidence type="ECO:0000256" key="4">
    <source>
        <dbReference type="ARBA" id="ARBA00022692"/>
    </source>
</evidence>
<evidence type="ECO:0000259" key="11">
    <source>
        <dbReference type="PROSITE" id="PS50929"/>
    </source>
</evidence>
<dbReference type="PANTHER" id="PTHR43394">
    <property type="entry name" value="ATP-DEPENDENT PERMEASE MDL1, MITOCHONDRIAL"/>
    <property type="match status" value="1"/>
</dbReference>
<comment type="caution">
    <text evidence="12">The sequence shown here is derived from an EMBL/GenBank/DDBJ whole genome shotgun (WGS) entry which is preliminary data.</text>
</comment>
<dbReference type="GO" id="GO:0005886">
    <property type="term" value="C:plasma membrane"/>
    <property type="evidence" value="ECO:0007669"/>
    <property type="project" value="UniProtKB-SubCell"/>
</dbReference>
<evidence type="ECO:0000256" key="9">
    <source>
        <dbReference type="SAM" id="Phobius"/>
    </source>
</evidence>
<evidence type="ECO:0000256" key="7">
    <source>
        <dbReference type="ARBA" id="ARBA00022989"/>
    </source>
</evidence>
<dbReference type="InterPro" id="IPR017871">
    <property type="entry name" value="ABC_transporter-like_CS"/>
</dbReference>
<organism evidence="12 13">
    <name type="scientific">Candidatus Methanoperedens nitratireducens</name>
    <dbReference type="NCBI Taxonomy" id="1392998"/>
    <lineage>
        <taxon>Archaea</taxon>
        <taxon>Methanobacteriati</taxon>
        <taxon>Methanobacteriota</taxon>
        <taxon>Stenosarchaea group</taxon>
        <taxon>Methanomicrobia</taxon>
        <taxon>Methanosarcinales</taxon>
        <taxon>ANME-2 cluster</taxon>
        <taxon>Candidatus Methanoperedentaceae</taxon>
        <taxon>Candidatus Methanoperedens</taxon>
    </lineage>
</organism>
<keyword evidence="3" id="KW-1003">Cell membrane</keyword>
<gene>
    <name evidence="12" type="ORF">ANME2D_00472</name>
</gene>
<evidence type="ECO:0000256" key="5">
    <source>
        <dbReference type="ARBA" id="ARBA00022741"/>
    </source>
</evidence>
<dbReference type="PROSITE" id="PS50893">
    <property type="entry name" value="ABC_TRANSPORTER_2"/>
    <property type="match status" value="1"/>
</dbReference>
<comment type="subcellular location">
    <subcellularLocation>
        <location evidence="1">Cell membrane</location>
        <topology evidence="1">Multi-pass membrane protein</topology>
    </subcellularLocation>
</comment>
<dbReference type="InterPro" id="IPR003439">
    <property type="entry name" value="ABC_transporter-like_ATP-bd"/>
</dbReference>
<dbReference type="Proteomes" id="UP000027153">
    <property type="component" value="Unassembled WGS sequence"/>
</dbReference>
<dbReference type="InterPro" id="IPR039421">
    <property type="entry name" value="Type_1_exporter"/>
</dbReference>
<keyword evidence="4 9" id="KW-0812">Transmembrane</keyword>
<dbReference type="PANTHER" id="PTHR43394:SF1">
    <property type="entry name" value="ATP-BINDING CASSETTE SUB-FAMILY B MEMBER 10, MITOCHONDRIAL"/>
    <property type="match status" value="1"/>
</dbReference>
<sequence length="610" mass="67456">MARPQTLEQSLPGIRRFIVRFWPYIRTQRTLISGSMLALFIEVGLRLLEPWPLKFIFDRVITTAPSGGLSGISIIDNMDPMTLLTFSAFAVVTIAGLRAIAAYSNTVGFALIGNRVLTKVRNDLFRHLQFVSLSFHNRSRSGDLIIRVIDDVGILKEVTVTAILPLLANFLILAGMVAVMFWLNWELALLAMMIFPLFWLSTIRISRNIQHVARKQRKREGAMAATAAESFGAIKVVQALSLDANFTQVFSDQSNKDLKVGVKAKRLQASLERTVDILIAFATAMVLWYGATLVLDNIFTPGDLLVFLFYLKSAFRPIRDTAKYTGRLAKATAACERVVDLLEIEPEVRDLPDAVPAPALRGGIRFEGVSFAYEPGQPVLEDISFEVHPGQYIALVGPSGAGKSTLISLILRLYDPMQGRIMIDGRDIRKYTVASLRQQISVVLQDNILFAASIRDNIAYGAPDATPGEIEAAARLANAHEFIGALPQGYDTILGERGVTLSSGQRQRIAIARAAIRKAPILILDEPTSSLDRENQRAVIQALERLAHGSTTFLLTHDMEFASSADLILYLENGRVIECGTHEELMKASGRYSTLYRLQSALHEYTAHRG</sequence>
<dbReference type="PROSITE" id="PS00211">
    <property type="entry name" value="ABC_TRANSPORTER_1"/>
    <property type="match status" value="1"/>
</dbReference>
<dbReference type="RefSeq" id="WP_048088812.1">
    <property type="nucleotide sequence ID" value="NZ_JMIY01000001.1"/>
</dbReference>
<feature type="transmembrane region" description="Helical" evidence="9">
    <location>
        <begin position="163"/>
        <end position="183"/>
    </location>
</feature>
<dbReference type="Gene3D" id="3.40.50.300">
    <property type="entry name" value="P-loop containing nucleotide triphosphate hydrolases"/>
    <property type="match status" value="1"/>
</dbReference>
<keyword evidence="6" id="KW-0067">ATP-binding</keyword>
<dbReference type="InterPro" id="IPR036640">
    <property type="entry name" value="ABC1_TM_sf"/>
</dbReference>
<name>A0A062V2V5_9EURY</name>
<dbReference type="Gene3D" id="1.20.1560.10">
    <property type="entry name" value="ABC transporter type 1, transmembrane domain"/>
    <property type="match status" value="1"/>
</dbReference>
<evidence type="ECO:0000256" key="6">
    <source>
        <dbReference type="ARBA" id="ARBA00022840"/>
    </source>
</evidence>
<feature type="transmembrane region" description="Helical" evidence="9">
    <location>
        <begin position="30"/>
        <end position="48"/>
    </location>
</feature>
<feature type="transmembrane region" description="Helical" evidence="9">
    <location>
        <begin position="275"/>
        <end position="292"/>
    </location>
</feature>
<dbReference type="EMBL" id="JMIY01000001">
    <property type="protein sequence ID" value="KCZ73406.1"/>
    <property type="molecule type" value="Genomic_DNA"/>
</dbReference>
<dbReference type="PROSITE" id="PS50929">
    <property type="entry name" value="ABC_TM1F"/>
    <property type="match status" value="1"/>
</dbReference>
<dbReference type="GO" id="GO:0005524">
    <property type="term" value="F:ATP binding"/>
    <property type="evidence" value="ECO:0007669"/>
    <property type="project" value="UniProtKB-KW"/>
</dbReference>
<keyword evidence="7 9" id="KW-1133">Transmembrane helix</keyword>
<protein>
    <submittedName>
        <fullName evidence="12">ABC-type multidrug transport system, ATPase and permease component</fullName>
    </submittedName>
</protein>
<feature type="transmembrane region" description="Helical" evidence="9">
    <location>
        <begin position="189"/>
        <end position="209"/>
    </location>
</feature>
<keyword evidence="5" id="KW-0547">Nucleotide-binding</keyword>
<dbReference type="SUPFAM" id="SSF52540">
    <property type="entry name" value="P-loop containing nucleoside triphosphate hydrolases"/>
    <property type="match status" value="1"/>
</dbReference>
<dbReference type="InterPro" id="IPR011527">
    <property type="entry name" value="ABC1_TM_dom"/>
</dbReference>
<dbReference type="Pfam" id="PF00664">
    <property type="entry name" value="ABC_membrane"/>
    <property type="match status" value="1"/>
</dbReference>
<keyword evidence="2" id="KW-0813">Transport</keyword>
<keyword evidence="13" id="KW-1185">Reference proteome</keyword>
<feature type="transmembrane region" description="Helical" evidence="9">
    <location>
        <begin position="86"/>
        <end position="112"/>
    </location>
</feature>
<dbReference type="InterPro" id="IPR003593">
    <property type="entry name" value="AAA+_ATPase"/>
</dbReference>
<evidence type="ECO:0000256" key="1">
    <source>
        <dbReference type="ARBA" id="ARBA00004651"/>
    </source>
</evidence>
<dbReference type="CDD" id="cd18564">
    <property type="entry name" value="ABC_6TM_exporter_like"/>
    <property type="match status" value="1"/>
</dbReference>
<dbReference type="AlphaFoldDB" id="A0A062V2V5"/>
<dbReference type="GO" id="GO:0015421">
    <property type="term" value="F:ABC-type oligopeptide transporter activity"/>
    <property type="evidence" value="ECO:0007669"/>
    <property type="project" value="TreeGrafter"/>
</dbReference>
<dbReference type="SUPFAM" id="SSF90123">
    <property type="entry name" value="ABC transporter transmembrane region"/>
    <property type="match status" value="1"/>
</dbReference>
<keyword evidence="8 9" id="KW-0472">Membrane</keyword>
<dbReference type="FunFam" id="3.40.50.300:FF:000221">
    <property type="entry name" value="Multidrug ABC transporter ATP-binding protein"/>
    <property type="match status" value="1"/>
</dbReference>
<proteinExistence type="predicted"/>
<evidence type="ECO:0000313" key="13">
    <source>
        <dbReference type="Proteomes" id="UP000027153"/>
    </source>
</evidence>
<dbReference type="GO" id="GO:0016887">
    <property type="term" value="F:ATP hydrolysis activity"/>
    <property type="evidence" value="ECO:0007669"/>
    <property type="project" value="InterPro"/>
</dbReference>
<evidence type="ECO:0000256" key="8">
    <source>
        <dbReference type="ARBA" id="ARBA00023136"/>
    </source>
</evidence>
<dbReference type="Pfam" id="PF00005">
    <property type="entry name" value="ABC_tran"/>
    <property type="match status" value="1"/>
</dbReference>
<dbReference type="OrthoDB" id="121502at2157"/>
<dbReference type="PATRIC" id="fig|1392998.3.peg.72"/>
<accession>A0A062V2V5</accession>
<evidence type="ECO:0000256" key="3">
    <source>
        <dbReference type="ARBA" id="ARBA00022475"/>
    </source>
</evidence>
<reference evidence="12 13" key="1">
    <citation type="journal article" date="2013" name="Nature">
        <title>Anaerobic oxidation of methane coupled to nitrate reduction in a novel archaeal lineage.</title>
        <authorList>
            <person name="Haroon M.F."/>
            <person name="Hu S."/>
            <person name="Shi Y."/>
            <person name="Imelfort M."/>
            <person name="Keller J."/>
            <person name="Hugenholtz P."/>
            <person name="Yuan Z."/>
            <person name="Tyson G.W."/>
        </authorList>
    </citation>
    <scope>NUCLEOTIDE SEQUENCE [LARGE SCALE GENOMIC DNA]</scope>
    <source>
        <strain evidence="12 13">ANME-2d</strain>
    </source>
</reference>
<dbReference type="InterPro" id="IPR027417">
    <property type="entry name" value="P-loop_NTPase"/>
</dbReference>
<evidence type="ECO:0000259" key="10">
    <source>
        <dbReference type="PROSITE" id="PS50893"/>
    </source>
</evidence>
<evidence type="ECO:0000256" key="2">
    <source>
        <dbReference type="ARBA" id="ARBA00022448"/>
    </source>
</evidence>